<reference evidence="1" key="1">
    <citation type="submission" date="2016-08" db="EMBL/GenBank/DDBJ databases">
        <authorList>
            <person name="Seilhamer J.J."/>
        </authorList>
    </citation>
    <scope>NUCLEOTIDE SEQUENCE</scope>
    <source>
        <strain evidence="1">86-1</strain>
    </source>
</reference>
<proteinExistence type="predicted"/>
<organism evidence="1">
    <name type="scientific">uncultured Desulfovibrio sp</name>
    <dbReference type="NCBI Taxonomy" id="167968"/>
    <lineage>
        <taxon>Bacteria</taxon>
        <taxon>Pseudomonadati</taxon>
        <taxon>Thermodesulfobacteriota</taxon>
        <taxon>Desulfovibrionia</taxon>
        <taxon>Desulfovibrionales</taxon>
        <taxon>Desulfovibrionaceae</taxon>
        <taxon>Desulfovibrio</taxon>
        <taxon>environmental samples</taxon>
    </lineage>
</organism>
<evidence type="ECO:0000313" key="1">
    <source>
        <dbReference type="EMBL" id="SCM73807.1"/>
    </source>
</evidence>
<gene>
    <name evidence="1" type="ORF">KL86DES1_21533</name>
</gene>
<dbReference type="AlphaFoldDB" id="A0A212L8K5"/>
<dbReference type="EMBL" id="FMJC01000002">
    <property type="protein sequence ID" value="SCM73807.1"/>
    <property type="molecule type" value="Genomic_DNA"/>
</dbReference>
<protein>
    <submittedName>
        <fullName evidence="1">Uncharacterized protein</fullName>
    </submittedName>
</protein>
<accession>A0A212L8K5</accession>
<sequence>MFKCFYVGLSIIGMLKQDKEEVQTGSNTAYPSSLTPKMIEDVQ</sequence>
<name>A0A212L8K5_9BACT</name>